<dbReference type="EMBL" id="UGTA01000001">
    <property type="protein sequence ID" value="SUB58576.1"/>
    <property type="molecule type" value="Genomic_DNA"/>
</dbReference>
<comment type="catalytic activity">
    <reaction evidence="7 8">
        <text>a 6-O-methyl-2'-deoxyguanosine in DNA + L-cysteinyl-[protein] = S-methyl-L-cysteinyl-[protein] + a 2'-deoxyguanosine in DNA</text>
        <dbReference type="Rhea" id="RHEA:24000"/>
        <dbReference type="Rhea" id="RHEA-COMP:10131"/>
        <dbReference type="Rhea" id="RHEA-COMP:10132"/>
        <dbReference type="Rhea" id="RHEA-COMP:11367"/>
        <dbReference type="Rhea" id="RHEA-COMP:11368"/>
        <dbReference type="ChEBI" id="CHEBI:29950"/>
        <dbReference type="ChEBI" id="CHEBI:82612"/>
        <dbReference type="ChEBI" id="CHEBI:85445"/>
        <dbReference type="ChEBI" id="CHEBI:85448"/>
        <dbReference type="EC" id="2.1.1.63"/>
    </reaction>
</comment>
<evidence type="ECO:0000256" key="5">
    <source>
        <dbReference type="ARBA" id="ARBA00022763"/>
    </source>
</evidence>
<dbReference type="InterPro" id="IPR001497">
    <property type="entry name" value="MethylDNA_cys_MeTrfase_AS"/>
</dbReference>
<sequence>MILRTTLTTPLGKMIACATEQGVCLLEFSDKAILEKSNLLLQKRFNQQIIDGKNNHLIQLEQELGEYFNGQRKQFNVKLDIVGTAFQKSVWQVLQSIEYGSTISYQAQSEQLGNPKAIRAVASANGANLISIIIPCHRVIGKNGSLTGYAGGLERKKWLIEFEQKHKVKNGE</sequence>
<dbReference type="EC" id="2.1.1.63" evidence="8"/>
<organism evidence="11 12">
    <name type="scientific">Phocoenobacter uteri</name>
    <dbReference type="NCBI Taxonomy" id="146806"/>
    <lineage>
        <taxon>Bacteria</taxon>
        <taxon>Pseudomonadati</taxon>
        <taxon>Pseudomonadota</taxon>
        <taxon>Gammaproteobacteria</taxon>
        <taxon>Pasteurellales</taxon>
        <taxon>Pasteurellaceae</taxon>
        <taxon>Phocoenobacter</taxon>
    </lineage>
</organism>
<protein>
    <recommendedName>
        <fullName evidence="8">Methylated-DNA--protein-cysteine methyltransferase</fullName>
        <ecNumber evidence="8">2.1.1.63</ecNumber>
    </recommendedName>
    <alternativeName>
        <fullName evidence="8">6-O-methylguanine-DNA methyltransferase</fullName>
        <shortName evidence="8">MGMT</shortName>
    </alternativeName>
    <alternativeName>
        <fullName evidence="8">O-6-methylguanine-DNA-alkyltransferase</fullName>
    </alternativeName>
</protein>
<dbReference type="GO" id="GO:0005737">
    <property type="term" value="C:cytoplasm"/>
    <property type="evidence" value="ECO:0007669"/>
    <property type="project" value="UniProtKB-SubCell"/>
</dbReference>
<dbReference type="SUPFAM" id="SSF46767">
    <property type="entry name" value="Methylated DNA-protein cysteine methyltransferase, C-terminal domain"/>
    <property type="match status" value="1"/>
</dbReference>
<dbReference type="CDD" id="cd06445">
    <property type="entry name" value="ATase"/>
    <property type="match status" value="1"/>
</dbReference>
<dbReference type="Proteomes" id="UP000255417">
    <property type="component" value="Unassembled WGS sequence"/>
</dbReference>
<dbReference type="InterPro" id="IPR014048">
    <property type="entry name" value="MethylDNA_cys_MeTrfase_DNA-bd"/>
</dbReference>
<dbReference type="AlphaFoldDB" id="A0A379CA58"/>
<dbReference type="RefSeq" id="WP_115315094.1">
    <property type="nucleotide sequence ID" value="NZ_LWIF01000001.1"/>
</dbReference>
<feature type="active site" description="Nucleophile; methyl group acceptor" evidence="8">
    <location>
        <position position="136"/>
    </location>
</feature>
<dbReference type="OrthoDB" id="9811249at2"/>
<comment type="catalytic activity">
    <reaction evidence="1 8">
        <text>a 4-O-methyl-thymidine in DNA + L-cysteinyl-[protein] = a thymidine in DNA + S-methyl-L-cysteinyl-[protein]</text>
        <dbReference type="Rhea" id="RHEA:53428"/>
        <dbReference type="Rhea" id="RHEA-COMP:10131"/>
        <dbReference type="Rhea" id="RHEA-COMP:10132"/>
        <dbReference type="Rhea" id="RHEA-COMP:13555"/>
        <dbReference type="Rhea" id="RHEA-COMP:13556"/>
        <dbReference type="ChEBI" id="CHEBI:29950"/>
        <dbReference type="ChEBI" id="CHEBI:82612"/>
        <dbReference type="ChEBI" id="CHEBI:137386"/>
        <dbReference type="ChEBI" id="CHEBI:137387"/>
        <dbReference type="EC" id="2.1.1.63"/>
    </reaction>
</comment>
<evidence type="ECO:0000256" key="3">
    <source>
        <dbReference type="ARBA" id="ARBA00022603"/>
    </source>
</evidence>
<name>A0A379CA58_9PAST</name>
<dbReference type="PANTHER" id="PTHR10815">
    <property type="entry name" value="METHYLATED-DNA--PROTEIN-CYSTEINE METHYLTRANSFERASE"/>
    <property type="match status" value="1"/>
</dbReference>
<evidence type="ECO:0000256" key="6">
    <source>
        <dbReference type="ARBA" id="ARBA00023204"/>
    </source>
</evidence>
<evidence type="ECO:0000256" key="2">
    <source>
        <dbReference type="ARBA" id="ARBA00022490"/>
    </source>
</evidence>
<dbReference type="InterPro" id="IPR036631">
    <property type="entry name" value="MGMT_N_sf"/>
</dbReference>
<dbReference type="InterPro" id="IPR036217">
    <property type="entry name" value="MethylDNA_cys_MeTrfase_DNAb"/>
</dbReference>
<evidence type="ECO:0000259" key="9">
    <source>
        <dbReference type="Pfam" id="PF01035"/>
    </source>
</evidence>
<keyword evidence="12" id="KW-1185">Reference proteome</keyword>
<keyword evidence="6 8" id="KW-0234">DNA repair</keyword>
<comment type="similarity">
    <text evidence="8">Belongs to the MGMT family.</text>
</comment>
<evidence type="ECO:0000313" key="12">
    <source>
        <dbReference type="Proteomes" id="UP000255417"/>
    </source>
</evidence>
<feature type="domain" description="Methylguanine DNA methyltransferase ribonuclease-like" evidence="10">
    <location>
        <begin position="2"/>
        <end position="81"/>
    </location>
</feature>
<dbReference type="GO" id="GO:0006307">
    <property type="term" value="P:DNA alkylation repair"/>
    <property type="evidence" value="ECO:0007669"/>
    <property type="project" value="UniProtKB-UniRule"/>
</dbReference>
<evidence type="ECO:0000256" key="8">
    <source>
        <dbReference type="HAMAP-Rule" id="MF_00772"/>
    </source>
</evidence>
<comment type="function">
    <text evidence="8">Involved in the cellular defense against the biological effects of O6-methylguanine (O6-MeG) and O4-methylthymine (O4-MeT) in DNA. Repairs the methylated nucleobase in DNA by stoichiometrically transferring the methyl group to a cysteine residue in the enzyme. This is a suicide reaction: the enzyme is irreversibly inactivated.</text>
</comment>
<dbReference type="Pfam" id="PF01035">
    <property type="entry name" value="DNA_binding_1"/>
    <property type="match status" value="1"/>
</dbReference>
<feature type="domain" description="Methylated-DNA-[protein]-cysteine S-methyltransferase DNA binding" evidence="9">
    <location>
        <begin position="85"/>
        <end position="164"/>
    </location>
</feature>
<dbReference type="PROSITE" id="PS00374">
    <property type="entry name" value="MGMT"/>
    <property type="match status" value="1"/>
</dbReference>
<keyword evidence="4 8" id="KW-0808">Transferase</keyword>
<comment type="miscellaneous">
    <text evidence="8">This enzyme catalyzes only one turnover and therefore is not strictly catalytic. According to one definition, an enzyme is a biocatalyst that acts repeatedly and over many reaction cycles.</text>
</comment>
<dbReference type="Gene3D" id="1.10.10.10">
    <property type="entry name" value="Winged helix-like DNA-binding domain superfamily/Winged helix DNA-binding domain"/>
    <property type="match status" value="1"/>
</dbReference>
<dbReference type="InterPro" id="IPR023546">
    <property type="entry name" value="MGMT"/>
</dbReference>
<dbReference type="PANTHER" id="PTHR10815:SF5">
    <property type="entry name" value="METHYLATED-DNA--PROTEIN-CYSTEINE METHYLTRANSFERASE"/>
    <property type="match status" value="1"/>
</dbReference>
<evidence type="ECO:0000313" key="11">
    <source>
        <dbReference type="EMBL" id="SUB58576.1"/>
    </source>
</evidence>
<dbReference type="NCBIfam" id="TIGR00589">
    <property type="entry name" value="ogt"/>
    <property type="match status" value="1"/>
</dbReference>
<keyword evidence="2 8" id="KW-0963">Cytoplasm</keyword>
<dbReference type="Pfam" id="PF02870">
    <property type="entry name" value="Methyltransf_1N"/>
    <property type="match status" value="1"/>
</dbReference>
<dbReference type="FunFam" id="1.10.10.10:FF:000337">
    <property type="entry name" value="Methylated-DNA--protein-cysteine methyltransferase"/>
    <property type="match status" value="1"/>
</dbReference>
<evidence type="ECO:0000259" key="10">
    <source>
        <dbReference type="Pfam" id="PF02870"/>
    </source>
</evidence>
<keyword evidence="5 8" id="KW-0227">DNA damage</keyword>
<keyword evidence="3 8" id="KW-0489">Methyltransferase</keyword>
<evidence type="ECO:0000256" key="4">
    <source>
        <dbReference type="ARBA" id="ARBA00022679"/>
    </source>
</evidence>
<dbReference type="GO" id="GO:0032259">
    <property type="term" value="P:methylation"/>
    <property type="evidence" value="ECO:0007669"/>
    <property type="project" value="UniProtKB-KW"/>
</dbReference>
<reference evidence="11 12" key="1">
    <citation type="submission" date="2018-06" db="EMBL/GenBank/DDBJ databases">
        <authorList>
            <consortium name="Pathogen Informatics"/>
            <person name="Doyle S."/>
        </authorList>
    </citation>
    <scope>NUCLEOTIDE SEQUENCE [LARGE SCALE GENOMIC DNA]</scope>
    <source>
        <strain evidence="11 12">NCTC12872</strain>
    </source>
</reference>
<gene>
    <name evidence="11" type="primary">ogt</name>
    <name evidence="11" type="ORF">NCTC12872_00540</name>
</gene>
<proteinExistence type="inferred from homology"/>
<dbReference type="InterPro" id="IPR008332">
    <property type="entry name" value="MethylG_MeTrfase_N"/>
</dbReference>
<dbReference type="Gene3D" id="3.30.160.70">
    <property type="entry name" value="Methylated DNA-protein cysteine methyltransferase domain"/>
    <property type="match status" value="1"/>
</dbReference>
<comment type="subcellular location">
    <subcellularLocation>
        <location evidence="8">Cytoplasm</location>
    </subcellularLocation>
</comment>
<dbReference type="GO" id="GO:0003908">
    <property type="term" value="F:methylated-DNA-[protein]-cysteine S-methyltransferase activity"/>
    <property type="evidence" value="ECO:0007669"/>
    <property type="project" value="UniProtKB-UniRule"/>
</dbReference>
<dbReference type="InterPro" id="IPR036388">
    <property type="entry name" value="WH-like_DNA-bd_sf"/>
</dbReference>
<dbReference type="SUPFAM" id="SSF53155">
    <property type="entry name" value="Methylated DNA-protein cysteine methyltransferase domain"/>
    <property type="match status" value="1"/>
</dbReference>
<evidence type="ECO:0000256" key="7">
    <source>
        <dbReference type="ARBA" id="ARBA00049348"/>
    </source>
</evidence>
<evidence type="ECO:0000256" key="1">
    <source>
        <dbReference type="ARBA" id="ARBA00001286"/>
    </source>
</evidence>
<accession>A0A379CA58</accession>
<dbReference type="HAMAP" id="MF_00772">
    <property type="entry name" value="OGT"/>
    <property type="match status" value="1"/>
</dbReference>